<evidence type="ECO:0000313" key="3">
    <source>
        <dbReference type="Proteomes" id="UP000291084"/>
    </source>
</evidence>
<accession>A0A0S3T952</accession>
<feature type="compositionally biased region" description="Polar residues" evidence="1">
    <location>
        <begin position="79"/>
        <end position="93"/>
    </location>
</feature>
<name>A0A0S3T952_PHAAN</name>
<evidence type="ECO:0000313" key="2">
    <source>
        <dbReference type="EMBL" id="BAU01721.1"/>
    </source>
</evidence>
<dbReference type="AlphaFoldDB" id="A0A0S3T952"/>
<evidence type="ECO:0000256" key="1">
    <source>
        <dbReference type="SAM" id="MobiDB-lite"/>
    </source>
</evidence>
<gene>
    <name evidence="2" type="primary">Vigan.11G101300</name>
    <name evidence="2" type="ORF">VIGAN_11101300</name>
</gene>
<feature type="compositionally biased region" description="Low complexity" evidence="1">
    <location>
        <begin position="1"/>
        <end position="24"/>
    </location>
</feature>
<sequence length="93" mass="10475">MSASSLAHHLPNPSHHLPPLSSHHAPLEGHYETLNLIAQHQHLHLRVSSQIRPPRGHHQRRHQHCSSSPNRKKHAATKTFPTSTSSNHLHLPP</sequence>
<dbReference type="EMBL" id="AP015044">
    <property type="protein sequence ID" value="BAU01721.1"/>
    <property type="molecule type" value="Genomic_DNA"/>
</dbReference>
<proteinExistence type="predicted"/>
<reference evidence="2 3" key="1">
    <citation type="journal article" date="2015" name="Sci. Rep.">
        <title>The power of single molecule real-time sequencing technology in the de novo assembly of a eukaryotic genome.</title>
        <authorList>
            <person name="Sakai H."/>
            <person name="Naito K."/>
            <person name="Ogiso-Tanaka E."/>
            <person name="Takahashi Y."/>
            <person name="Iseki K."/>
            <person name="Muto C."/>
            <person name="Satou K."/>
            <person name="Teruya K."/>
            <person name="Shiroma A."/>
            <person name="Shimoji M."/>
            <person name="Hirano T."/>
            <person name="Itoh T."/>
            <person name="Kaga A."/>
            <person name="Tomooka N."/>
        </authorList>
    </citation>
    <scope>NUCLEOTIDE SEQUENCE [LARGE SCALE GENOMIC DNA]</scope>
    <source>
        <strain evidence="3">cv. Shumari</strain>
    </source>
</reference>
<organism evidence="2 3">
    <name type="scientific">Vigna angularis var. angularis</name>
    <dbReference type="NCBI Taxonomy" id="157739"/>
    <lineage>
        <taxon>Eukaryota</taxon>
        <taxon>Viridiplantae</taxon>
        <taxon>Streptophyta</taxon>
        <taxon>Embryophyta</taxon>
        <taxon>Tracheophyta</taxon>
        <taxon>Spermatophyta</taxon>
        <taxon>Magnoliopsida</taxon>
        <taxon>eudicotyledons</taxon>
        <taxon>Gunneridae</taxon>
        <taxon>Pentapetalae</taxon>
        <taxon>rosids</taxon>
        <taxon>fabids</taxon>
        <taxon>Fabales</taxon>
        <taxon>Fabaceae</taxon>
        <taxon>Papilionoideae</taxon>
        <taxon>50 kb inversion clade</taxon>
        <taxon>NPAAA clade</taxon>
        <taxon>indigoferoid/millettioid clade</taxon>
        <taxon>Phaseoleae</taxon>
        <taxon>Vigna</taxon>
    </lineage>
</organism>
<dbReference type="Proteomes" id="UP000291084">
    <property type="component" value="Chromosome 11"/>
</dbReference>
<feature type="region of interest" description="Disordered" evidence="1">
    <location>
        <begin position="1"/>
        <end position="26"/>
    </location>
</feature>
<protein>
    <submittedName>
        <fullName evidence="2">Uncharacterized protein</fullName>
    </submittedName>
</protein>
<feature type="compositionally biased region" description="Basic residues" evidence="1">
    <location>
        <begin position="54"/>
        <end position="76"/>
    </location>
</feature>
<keyword evidence="3" id="KW-1185">Reference proteome</keyword>
<feature type="region of interest" description="Disordered" evidence="1">
    <location>
        <begin position="46"/>
        <end position="93"/>
    </location>
</feature>